<dbReference type="EMBL" id="CNFU01000127">
    <property type="protein sequence ID" value="CKR25567.1"/>
    <property type="molecule type" value="Genomic_DNA"/>
</dbReference>
<dbReference type="Proteomes" id="UP000048600">
    <property type="component" value="Unassembled WGS sequence"/>
</dbReference>
<evidence type="ECO:0000313" key="15">
    <source>
        <dbReference type="Proteomes" id="UP000050164"/>
    </source>
</evidence>
<evidence type="ECO:0000313" key="12">
    <source>
        <dbReference type="Proteomes" id="UP000048600"/>
    </source>
</evidence>
<dbReference type="EMBL" id="CHKL01001126">
    <property type="protein sequence ID" value="COX71429.1"/>
    <property type="molecule type" value="Genomic_DNA"/>
</dbReference>
<evidence type="ECO:0000256" key="1">
    <source>
        <dbReference type="SAM" id="MobiDB-lite"/>
    </source>
</evidence>
<evidence type="ECO:0000313" key="13">
    <source>
        <dbReference type="Proteomes" id="UP000048948"/>
    </source>
</evidence>
<evidence type="ECO:0000313" key="8">
    <source>
        <dbReference type="EMBL" id="COX71429.1"/>
    </source>
</evidence>
<evidence type="ECO:0000313" key="6">
    <source>
        <dbReference type="EMBL" id="COW99800.1"/>
    </source>
</evidence>
<evidence type="ECO:0000313" key="5">
    <source>
        <dbReference type="EMBL" id="CNV99814.1"/>
    </source>
</evidence>
<evidence type="ECO:0000313" key="7">
    <source>
        <dbReference type="EMBL" id="COX14789.1"/>
    </source>
</evidence>
<dbReference type="Proteomes" id="UP000039217">
    <property type="component" value="Unassembled WGS sequence"/>
</dbReference>
<name>A0A0T9BXA5_MYCTX</name>
<reference evidence="7" key="2">
    <citation type="submission" date="2015-03" db="EMBL/GenBank/DDBJ databases">
        <authorList>
            <person name="Murphy D."/>
        </authorList>
    </citation>
    <scope>NUCLEOTIDE SEQUENCE [LARGE SCALE GENOMIC DNA]</scope>
    <source>
        <strain evidence="7">K00500041</strain>
    </source>
</reference>
<evidence type="ECO:0000313" key="9">
    <source>
        <dbReference type="Proteomes" id="UP000038802"/>
    </source>
</evidence>
<evidence type="ECO:0000313" key="10">
    <source>
        <dbReference type="Proteomes" id="UP000039217"/>
    </source>
</evidence>
<dbReference type="EMBL" id="CSAD01001242">
    <property type="protein sequence ID" value="COW99800.1"/>
    <property type="molecule type" value="Genomic_DNA"/>
</dbReference>
<sequence length="111" mass="11823">MVIPCRSLPVPGSVIAIAVINSPVQKLGNQRRFCSSVASASKYGATMSLCRPKPIPLYRPAQVSSVMTVLYRKSALPPPPYSSGTAMPRNPCLPASSHTPRSTILVFSHSS</sequence>
<proteinExistence type="predicted"/>
<dbReference type="Proteomes" id="UP000050164">
    <property type="component" value="Unassembled WGS sequence"/>
</dbReference>
<dbReference type="EMBL" id="CNGE01001041">
    <property type="protein sequence ID" value="CKT65022.1"/>
    <property type="molecule type" value="Genomic_DNA"/>
</dbReference>
<dbReference type="Proteomes" id="UP000038802">
    <property type="component" value="Unassembled WGS sequence"/>
</dbReference>
<dbReference type="EMBL" id="CNFT01001589">
    <property type="protein sequence ID" value="CKT44356.1"/>
    <property type="molecule type" value="Genomic_DNA"/>
</dbReference>
<evidence type="ECO:0000313" key="3">
    <source>
        <dbReference type="EMBL" id="CKT44356.1"/>
    </source>
</evidence>
<evidence type="ECO:0000313" key="14">
    <source>
        <dbReference type="Proteomes" id="UP000049023"/>
    </source>
</evidence>
<evidence type="ECO:0000313" key="2">
    <source>
        <dbReference type="EMBL" id="CKR25567.1"/>
    </source>
</evidence>
<gene>
    <name evidence="5" type="ORF">ERS007661_03399</name>
    <name evidence="6" type="ORF">ERS007679_04552</name>
    <name evidence="7" type="ORF">ERS007703_04830</name>
    <name evidence="8" type="ORF">ERS007741_04676</name>
    <name evidence="4" type="ORF">ERS027646_03941</name>
    <name evidence="3" type="ORF">ERS027659_04417</name>
    <name evidence="2" type="ORF">ERS027661_00881</name>
</gene>
<organism evidence="7 9">
    <name type="scientific">Mycobacterium tuberculosis</name>
    <dbReference type="NCBI Taxonomy" id="1773"/>
    <lineage>
        <taxon>Bacteria</taxon>
        <taxon>Bacillati</taxon>
        <taxon>Actinomycetota</taxon>
        <taxon>Actinomycetes</taxon>
        <taxon>Mycobacteriales</taxon>
        <taxon>Mycobacteriaceae</taxon>
        <taxon>Mycobacterium</taxon>
        <taxon>Mycobacterium tuberculosis complex</taxon>
    </lineage>
</organism>
<feature type="region of interest" description="Disordered" evidence="1">
    <location>
        <begin position="80"/>
        <end position="99"/>
    </location>
</feature>
<reference evidence="9 10" key="1">
    <citation type="submission" date="2015-03" db="EMBL/GenBank/DDBJ databases">
        <authorList>
            <consortium name="Pathogen Informatics"/>
        </authorList>
    </citation>
    <scope>NUCLEOTIDE SEQUENCE [LARGE SCALE GENOMIC DNA]</scope>
    <source>
        <strain evidence="4 13">Bir 172</strain>
        <strain evidence="3 15">Bir 185</strain>
        <strain evidence="2 14">Bir 187</strain>
        <strain evidence="5 10">D00501624</strain>
        <strain evidence="6 11">G09801536</strain>
        <strain evidence="9">K00500041</strain>
        <strain evidence="8 12">P00601463</strain>
    </source>
</reference>
<dbReference type="Proteomes" id="UP000048948">
    <property type="component" value="Unassembled WGS sequence"/>
</dbReference>
<dbReference type="EMBL" id="CQQC01001494">
    <property type="protein sequence ID" value="CNV99814.1"/>
    <property type="molecule type" value="Genomic_DNA"/>
</dbReference>
<dbReference type="AlphaFoldDB" id="A0A0T9BXA5"/>
<protein>
    <submittedName>
        <fullName evidence="7">Uncharacterized protein</fullName>
    </submittedName>
</protein>
<dbReference type="EMBL" id="CSAE01000968">
    <property type="protein sequence ID" value="COX14789.1"/>
    <property type="molecule type" value="Genomic_DNA"/>
</dbReference>
<dbReference type="Proteomes" id="UP000045842">
    <property type="component" value="Unassembled WGS sequence"/>
</dbReference>
<accession>A0A0T9BXA5</accession>
<dbReference type="Proteomes" id="UP000049023">
    <property type="component" value="Unassembled WGS sequence"/>
</dbReference>
<evidence type="ECO:0000313" key="11">
    <source>
        <dbReference type="Proteomes" id="UP000045842"/>
    </source>
</evidence>
<evidence type="ECO:0000313" key="4">
    <source>
        <dbReference type="EMBL" id="CKT65022.1"/>
    </source>
</evidence>